<dbReference type="GO" id="GO:0016747">
    <property type="term" value="F:acyltransferase activity, transferring groups other than amino-acyl groups"/>
    <property type="evidence" value="ECO:0007669"/>
    <property type="project" value="InterPro"/>
</dbReference>
<dbReference type="Pfam" id="PF13302">
    <property type="entry name" value="Acetyltransf_3"/>
    <property type="match status" value="1"/>
</dbReference>
<keyword evidence="2" id="KW-0808">Transferase</keyword>
<dbReference type="PANTHER" id="PTHR39173:SF1">
    <property type="entry name" value="ACETYLTRANSFERASE"/>
    <property type="match status" value="1"/>
</dbReference>
<accession>A0A4R3Z897</accession>
<dbReference type="Gene3D" id="3.40.630.30">
    <property type="match status" value="1"/>
</dbReference>
<sequence length="131" mass="15451">MELILEEYVHENLPKGFQPYSIYCMIVDNVEVGRLVLREGRDEEVYFAGHIGYSVYEEYQGHHYAYQACLLLREMLDFDHLLITCNPDNYASLKTIQRLGCQYIETKTIPAHLKKDFASEDTEKMIFIFKK</sequence>
<dbReference type="InterPro" id="IPR000182">
    <property type="entry name" value="GNAT_dom"/>
</dbReference>
<evidence type="ECO:0000313" key="2">
    <source>
        <dbReference type="EMBL" id="TCW02934.1"/>
    </source>
</evidence>
<dbReference type="Proteomes" id="UP000295515">
    <property type="component" value="Unassembled WGS sequence"/>
</dbReference>
<dbReference type="InterPro" id="IPR016181">
    <property type="entry name" value="Acyl_CoA_acyltransferase"/>
</dbReference>
<dbReference type="GeneID" id="98914062"/>
<evidence type="ECO:0000313" key="3">
    <source>
        <dbReference type="Proteomes" id="UP000295515"/>
    </source>
</evidence>
<gene>
    <name evidence="2" type="ORF">EDD60_101239</name>
</gene>
<dbReference type="EMBL" id="SMCQ01000001">
    <property type="protein sequence ID" value="TCW02934.1"/>
    <property type="molecule type" value="Genomic_DNA"/>
</dbReference>
<dbReference type="AlphaFoldDB" id="A0A4R3Z897"/>
<keyword evidence="3" id="KW-1185">Reference proteome</keyword>
<evidence type="ECO:0000259" key="1">
    <source>
        <dbReference type="Pfam" id="PF13302"/>
    </source>
</evidence>
<protein>
    <submittedName>
        <fullName evidence="2">Acetyltransferase (GNAT) family protein</fullName>
    </submittedName>
</protein>
<dbReference type="PANTHER" id="PTHR39173">
    <property type="entry name" value="ACETYLTRANSFERASE"/>
    <property type="match status" value="1"/>
</dbReference>
<feature type="domain" description="N-acetyltransferase" evidence="1">
    <location>
        <begin position="28"/>
        <end position="102"/>
    </location>
</feature>
<comment type="caution">
    <text evidence="2">The sequence shown here is derived from an EMBL/GenBank/DDBJ whole genome shotgun (WGS) entry which is preliminary data.</text>
</comment>
<dbReference type="SUPFAM" id="SSF55729">
    <property type="entry name" value="Acyl-CoA N-acyltransferases (Nat)"/>
    <property type="match status" value="1"/>
</dbReference>
<proteinExistence type="predicted"/>
<reference evidence="2 3" key="1">
    <citation type="submission" date="2019-03" db="EMBL/GenBank/DDBJ databases">
        <title>Genomic Encyclopedia of Type Strains, Phase IV (KMG-IV): sequencing the most valuable type-strain genomes for metagenomic binning, comparative biology and taxonomic classification.</title>
        <authorList>
            <person name="Goeker M."/>
        </authorList>
    </citation>
    <scope>NUCLEOTIDE SEQUENCE [LARGE SCALE GENOMIC DNA]</scope>
    <source>
        <strain evidence="2 3">DSM 29487</strain>
    </source>
</reference>
<name>A0A4R3Z897_9FIRM</name>
<dbReference type="RefSeq" id="WP_066451480.1">
    <property type="nucleotide sequence ID" value="NZ_JANKBF010000002.1"/>
</dbReference>
<organism evidence="2 3">
    <name type="scientific">Longibaculum muris</name>
    <dbReference type="NCBI Taxonomy" id="1796628"/>
    <lineage>
        <taxon>Bacteria</taxon>
        <taxon>Bacillati</taxon>
        <taxon>Bacillota</taxon>
        <taxon>Erysipelotrichia</taxon>
        <taxon>Erysipelotrichales</taxon>
        <taxon>Coprobacillaceae</taxon>
        <taxon>Longibaculum</taxon>
    </lineage>
</organism>